<evidence type="ECO:0000313" key="3">
    <source>
        <dbReference type="EMBL" id="KAI1875415.1"/>
    </source>
</evidence>
<dbReference type="PANTHER" id="PTHR21310:SF13">
    <property type="entry name" value="AMINOGLYCOSIDE PHOSPHOTRANSFERASE DOMAIN-CONTAINING PROTEIN"/>
    <property type="match status" value="1"/>
</dbReference>
<feature type="compositionally biased region" description="Basic and acidic residues" evidence="1">
    <location>
        <begin position="293"/>
        <end position="304"/>
    </location>
</feature>
<accession>A0A9Q0AR97</accession>
<dbReference type="InterPro" id="IPR002575">
    <property type="entry name" value="Aminoglycoside_PTrfase"/>
</dbReference>
<gene>
    <name evidence="3" type="ORF">JX265_004473</name>
</gene>
<organism evidence="3 4">
    <name type="scientific">Neoarthrinium moseri</name>
    <dbReference type="NCBI Taxonomy" id="1658444"/>
    <lineage>
        <taxon>Eukaryota</taxon>
        <taxon>Fungi</taxon>
        <taxon>Dikarya</taxon>
        <taxon>Ascomycota</taxon>
        <taxon>Pezizomycotina</taxon>
        <taxon>Sordariomycetes</taxon>
        <taxon>Xylariomycetidae</taxon>
        <taxon>Amphisphaeriales</taxon>
        <taxon>Apiosporaceae</taxon>
        <taxon>Neoarthrinium</taxon>
    </lineage>
</organism>
<dbReference type="InterPro" id="IPR051678">
    <property type="entry name" value="AGP_Transferase"/>
</dbReference>
<dbReference type="Gene3D" id="3.90.1200.10">
    <property type="match status" value="1"/>
</dbReference>
<evidence type="ECO:0000256" key="1">
    <source>
        <dbReference type="SAM" id="MobiDB-lite"/>
    </source>
</evidence>
<dbReference type="Proteomes" id="UP000829685">
    <property type="component" value="Unassembled WGS sequence"/>
</dbReference>
<dbReference type="Gene3D" id="3.30.200.20">
    <property type="entry name" value="Phosphorylase Kinase, domain 1"/>
    <property type="match status" value="1"/>
</dbReference>
<dbReference type="InterPro" id="IPR011009">
    <property type="entry name" value="Kinase-like_dom_sf"/>
</dbReference>
<name>A0A9Q0AR97_9PEZI</name>
<dbReference type="SUPFAM" id="SSF56112">
    <property type="entry name" value="Protein kinase-like (PK-like)"/>
    <property type="match status" value="1"/>
</dbReference>
<proteinExistence type="predicted"/>
<protein>
    <recommendedName>
        <fullName evidence="2">Aminoglycoside phosphotransferase domain-containing protein</fullName>
    </recommendedName>
</protein>
<reference evidence="3" key="1">
    <citation type="submission" date="2021-03" db="EMBL/GenBank/DDBJ databases">
        <title>Revisited historic fungal species revealed as producer of novel bioactive compounds through whole genome sequencing and comparative genomics.</title>
        <authorList>
            <person name="Vignolle G.A."/>
            <person name="Hochenegger N."/>
            <person name="Mach R.L."/>
            <person name="Mach-Aigner A.R."/>
            <person name="Javad Rahimi M."/>
            <person name="Salim K.A."/>
            <person name="Chan C.M."/>
            <person name="Lim L.B.L."/>
            <person name="Cai F."/>
            <person name="Druzhinina I.S."/>
            <person name="U'Ren J.M."/>
            <person name="Derntl C."/>
        </authorList>
    </citation>
    <scope>NUCLEOTIDE SEQUENCE</scope>
    <source>
        <strain evidence="3">TUCIM 5799</strain>
    </source>
</reference>
<comment type="caution">
    <text evidence="3">The sequence shown here is derived from an EMBL/GenBank/DDBJ whole genome shotgun (WGS) entry which is preliminary data.</text>
</comment>
<feature type="domain" description="Aminoglycoside phosphotransferase" evidence="2">
    <location>
        <begin position="53"/>
        <end position="280"/>
    </location>
</feature>
<dbReference type="AlphaFoldDB" id="A0A9Q0AR97"/>
<sequence>MPAPPARDGLGWDDGGLYVKPIWTREPSLVDIENLCRKELRIDTGDTCAVSFRAEGAFNKLYLIEMNQGKSLLRVSLPVHPHNKTRGEVTTLRFLRDRTDVPVPEVIAFDDSSDNLIGFEWILMEMMPGVSVYKRWRTLTMFQKVALVQRVAELQTQISLKSFSKIGTLKSSDHFDYDVGRGPFRSSYDYLMSYIEIIIKDYMTAIVEAEDEEDKEDAEAALALARRLASLLPKIFPSLQCPPERTVIWHDDLSLQNILVDEQGNITAVVDWECVSATPLWVATKAPKFLEGPSREKEPVRQDYADEDSEQPSAPDGAEDELDNEGKDELYWIHLMEYETTQLRKFYHASMCHLRPGWEVQVSESSLKADFLGAVVRCGDGFHLRRIDQWVDLIEKGECPRLMDVLEEGLAVL</sequence>
<evidence type="ECO:0000259" key="2">
    <source>
        <dbReference type="Pfam" id="PF01636"/>
    </source>
</evidence>
<dbReference type="Pfam" id="PF01636">
    <property type="entry name" value="APH"/>
    <property type="match status" value="1"/>
</dbReference>
<keyword evidence="4" id="KW-1185">Reference proteome</keyword>
<feature type="region of interest" description="Disordered" evidence="1">
    <location>
        <begin position="292"/>
        <end position="323"/>
    </location>
</feature>
<dbReference type="EMBL" id="JAFIMR010000008">
    <property type="protein sequence ID" value="KAI1875415.1"/>
    <property type="molecule type" value="Genomic_DNA"/>
</dbReference>
<dbReference type="PANTHER" id="PTHR21310">
    <property type="entry name" value="AMINOGLYCOSIDE PHOSPHOTRANSFERASE-RELATED-RELATED"/>
    <property type="match status" value="1"/>
</dbReference>
<evidence type="ECO:0000313" key="4">
    <source>
        <dbReference type="Proteomes" id="UP000829685"/>
    </source>
</evidence>